<reference evidence="2" key="1">
    <citation type="submission" date="2016-10" db="EMBL/GenBank/DDBJ databases">
        <authorList>
            <person name="Varghese N."/>
            <person name="Submissions S."/>
        </authorList>
    </citation>
    <scope>NUCLEOTIDE SEQUENCE [LARGE SCALE GENOMIC DNA]</scope>
    <source>
        <strain evidence="2">DSM 22361</strain>
    </source>
</reference>
<evidence type="ECO:0000313" key="1">
    <source>
        <dbReference type="EMBL" id="SEG67578.1"/>
    </source>
</evidence>
<proteinExistence type="predicted"/>
<evidence type="ECO:0000313" key="2">
    <source>
        <dbReference type="Proteomes" id="UP000236731"/>
    </source>
</evidence>
<dbReference type="EMBL" id="FNUT01000013">
    <property type="protein sequence ID" value="SEG67578.1"/>
    <property type="molecule type" value="Genomic_DNA"/>
</dbReference>
<name>A0A1H6C3R7_9SPHI</name>
<dbReference type="AlphaFoldDB" id="A0A1H6C3R7"/>
<accession>A0A1H6C3R7</accession>
<gene>
    <name evidence="1" type="ORF">SAMN05421877_11318</name>
</gene>
<protein>
    <submittedName>
        <fullName evidence="1">Uncharacterized protein</fullName>
    </submittedName>
</protein>
<keyword evidence="2" id="KW-1185">Reference proteome</keyword>
<organism evidence="1 2">
    <name type="scientific">Sphingobacterium lactis</name>
    <dbReference type="NCBI Taxonomy" id="797291"/>
    <lineage>
        <taxon>Bacteria</taxon>
        <taxon>Pseudomonadati</taxon>
        <taxon>Bacteroidota</taxon>
        <taxon>Sphingobacteriia</taxon>
        <taxon>Sphingobacteriales</taxon>
        <taxon>Sphingobacteriaceae</taxon>
        <taxon>Sphingobacterium</taxon>
    </lineage>
</organism>
<sequence>MTKMSHNELNNYKIKLSALTNVFQTKCLNICLYVWLDYIK</sequence>
<dbReference type="Proteomes" id="UP000236731">
    <property type="component" value="Unassembled WGS sequence"/>
</dbReference>